<evidence type="ECO:0000313" key="2">
    <source>
        <dbReference type="EMBL" id="SDC71129.1"/>
    </source>
</evidence>
<dbReference type="EMBL" id="SRME01000013">
    <property type="protein sequence ID" value="TGG85903.1"/>
    <property type="molecule type" value="Genomic_DNA"/>
</dbReference>
<dbReference type="Proteomes" id="UP000199322">
    <property type="component" value="Unassembled WGS sequence"/>
</dbReference>
<feature type="transmembrane region" description="Helical" evidence="1">
    <location>
        <begin position="12"/>
        <end position="31"/>
    </location>
</feature>
<reference evidence="3 5" key="2">
    <citation type="submission" date="2019-04" db="EMBL/GenBank/DDBJ databases">
        <title>Draft genome sequence data and analysis of a Fermenting Bacterium, Geotoga petraea strain HO-Geo1, isolated from heavy-oil petroleum reservoir in Russia.</title>
        <authorList>
            <person name="Grouzdev D.S."/>
            <person name="Semenova E.M."/>
            <person name="Sokolova D.S."/>
            <person name="Tourova T.P."/>
            <person name="Poltaraus A.B."/>
            <person name="Nazina T.N."/>
        </authorList>
    </citation>
    <scope>NUCLEOTIDE SEQUENCE [LARGE SCALE GENOMIC DNA]</scope>
    <source>
        <strain evidence="3 5">HO-Geo1</strain>
    </source>
</reference>
<feature type="transmembrane region" description="Helical" evidence="1">
    <location>
        <begin position="71"/>
        <end position="93"/>
    </location>
</feature>
<feature type="transmembrane region" description="Helical" evidence="1">
    <location>
        <begin position="157"/>
        <end position="175"/>
    </location>
</feature>
<evidence type="ECO:0000313" key="4">
    <source>
        <dbReference type="Proteomes" id="UP000199322"/>
    </source>
</evidence>
<feature type="transmembrane region" description="Helical" evidence="1">
    <location>
        <begin position="99"/>
        <end position="118"/>
    </location>
</feature>
<reference evidence="2 4" key="1">
    <citation type="submission" date="2016-10" db="EMBL/GenBank/DDBJ databases">
        <authorList>
            <person name="de Groot N.N."/>
        </authorList>
    </citation>
    <scope>NUCLEOTIDE SEQUENCE [LARGE SCALE GENOMIC DNA]</scope>
    <source>
        <strain evidence="2 4">WG14</strain>
    </source>
</reference>
<keyword evidence="1" id="KW-0812">Transmembrane</keyword>
<dbReference type="Proteomes" id="UP000297288">
    <property type="component" value="Unassembled WGS sequence"/>
</dbReference>
<dbReference type="EMBL" id="FMYV01000006">
    <property type="protein sequence ID" value="SDC71129.1"/>
    <property type="molecule type" value="Genomic_DNA"/>
</dbReference>
<dbReference type="STRING" id="28234.SAMN04488588_1655"/>
<gene>
    <name evidence="3" type="ORF">E4650_10150</name>
    <name evidence="2" type="ORF">SAMN04488588_1655</name>
</gene>
<feature type="transmembrane region" description="Helical" evidence="1">
    <location>
        <begin position="181"/>
        <end position="199"/>
    </location>
</feature>
<keyword evidence="4" id="KW-1185">Reference proteome</keyword>
<dbReference type="RefSeq" id="WP_091404684.1">
    <property type="nucleotide sequence ID" value="NZ_FMYV01000006.1"/>
</dbReference>
<feature type="transmembrane region" description="Helical" evidence="1">
    <location>
        <begin position="206"/>
        <end position="223"/>
    </location>
</feature>
<dbReference type="AlphaFoldDB" id="A0A1G6NTH4"/>
<proteinExistence type="predicted"/>
<protein>
    <submittedName>
        <fullName evidence="2">Uncharacterized protein</fullName>
    </submittedName>
</protein>
<keyword evidence="1" id="KW-0472">Membrane</keyword>
<evidence type="ECO:0000313" key="3">
    <source>
        <dbReference type="EMBL" id="TGG85903.1"/>
    </source>
</evidence>
<evidence type="ECO:0000313" key="5">
    <source>
        <dbReference type="Proteomes" id="UP000297288"/>
    </source>
</evidence>
<evidence type="ECO:0000256" key="1">
    <source>
        <dbReference type="SAM" id="Phobius"/>
    </source>
</evidence>
<keyword evidence="1" id="KW-1133">Transmembrane helix</keyword>
<organism evidence="2 4">
    <name type="scientific">Geotoga petraea</name>
    <dbReference type="NCBI Taxonomy" id="28234"/>
    <lineage>
        <taxon>Bacteria</taxon>
        <taxon>Thermotogati</taxon>
        <taxon>Thermotogota</taxon>
        <taxon>Thermotogae</taxon>
        <taxon>Petrotogales</taxon>
        <taxon>Petrotogaceae</taxon>
        <taxon>Geotoga</taxon>
    </lineage>
</organism>
<sequence length="226" mass="26606">MKIIKPLVEQNTNDRVLSLITQTLIVLFFYFYDKKHVLKYAVDNDIAYSFLFLFSVFTVIYTFSDQVKKEFGIISLMGTMLLMGNVFLLLIIPILSGKFIMALIYIALFVLFDPIFYYRVIKIQIIKSEITYEKINEKYEKMMKTFSKNNFGKQLKLPTEILVQLIKILLITYAFYKNIDLMYIIYYLIILILISVSIFRDKKINVIKLINVVINTLVIYSIVSLI</sequence>
<feature type="transmembrane region" description="Helical" evidence="1">
    <location>
        <begin position="46"/>
        <end position="64"/>
    </location>
</feature>
<accession>A0A1G6NTH4</accession>
<name>A0A1G6NTH4_9BACT</name>